<dbReference type="Proteomes" id="UP000823771">
    <property type="component" value="Unassembled WGS sequence"/>
</dbReference>
<accession>A0A9D9IUD0</accession>
<gene>
    <name evidence="1" type="ORF">IAB80_04770</name>
</gene>
<evidence type="ECO:0000313" key="1">
    <source>
        <dbReference type="EMBL" id="MBO8478179.1"/>
    </source>
</evidence>
<protein>
    <submittedName>
        <fullName evidence="1">Uncharacterized protein</fullName>
    </submittedName>
</protein>
<sequence length="289" mass="32489">MNPIFNSLKALSAAANEVLPLLETHDYREEAKHVKDAKLPLRMMPKTIQEIFNSVMRYIIPVMGDEDPLPGDALLTSDNMTIFSDNLTVTGDTQLAHQFQFVQIEPIQAVADEFTELGLHQQATLLENVCRFARTIRQAHNAAPFGNTGRDLAPVHYVLALSPEELSQREEEDKMLFTQFCSVFVKDIFSLEQKKDLYVALQNVIADTTEKKPHLVVMTVILLLRNRKAYKSPIPGKLNSVRETVFHSLGLDPKSCHTYGDKSILRGGKPSLEKYKPKAEDILKSTVGN</sequence>
<reference evidence="1" key="1">
    <citation type="submission" date="2020-10" db="EMBL/GenBank/DDBJ databases">
        <authorList>
            <person name="Gilroy R."/>
        </authorList>
    </citation>
    <scope>NUCLEOTIDE SEQUENCE</scope>
    <source>
        <strain evidence="1">2478</strain>
    </source>
</reference>
<name>A0A9D9IUD0_9BACT</name>
<organism evidence="1 2">
    <name type="scientific">Candidatus Cryptobacteroides excrementipullorum</name>
    <dbReference type="NCBI Taxonomy" id="2840761"/>
    <lineage>
        <taxon>Bacteria</taxon>
        <taxon>Pseudomonadati</taxon>
        <taxon>Bacteroidota</taxon>
        <taxon>Bacteroidia</taxon>
        <taxon>Bacteroidales</taxon>
        <taxon>Candidatus Cryptobacteroides</taxon>
    </lineage>
</organism>
<dbReference type="EMBL" id="JADILZ010000041">
    <property type="protein sequence ID" value="MBO8478179.1"/>
    <property type="molecule type" value="Genomic_DNA"/>
</dbReference>
<reference evidence="1" key="2">
    <citation type="journal article" date="2021" name="PeerJ">
        <title>Extensive microbial diversity within the chicken gut microbiome revealed by metagenomics and culture.</title>
        <authorList>
            <person name="Gilroy R."/>
            <person name="Ravi A."/>
            <person name="Getino M."/>
            <person name="Pursley I."/>
            <person name="Horton D.L."/>
            <person name="Alikhan N.F."/>
            <person name="Baker D."/>
            <person name="Gharbi K."/>
            <person name="Hall N."/>
            <person name="Watson M."/>
            <person name="Adriaenssens E.M."/>
            <person name="Foster-Nyarko E."/>
            <person name="Jarju S."/>
            <person name="Secka A."/>
            <person name="Antonio M."/>
            <person name="Oren A."/>
            <person name="Chaudhuri R.R."/>
            <person name="La Ragione R."/>
            <person name="Hildebrand F."/>
            <person name="Pallen M.J."/>
        </authorList>
    </citation>
    <scope>NUCLEOTIDE SEQUENCE</scope>
    <source>
        <strain evidence="1">2478</strain>
    </source>
</reference>
<evidence type="ECO:0000313" key="2">
    <source>
        <dbReference type="Proteomes" id="UP000823771"/>
    </source>
</evidence>
<comment type="caution">
    <text evidence="1">The sequence shown here is derived from an EMBL/GenBank/DDBJ whole genome shotgun (WGS) entry which is preliminary data.</text>
</comment>
<proteinExistence type="predicted"/>
<dbReference type="AlphaFoldDB" id="A0A9D9IUD0"/>